<dbReference type="AlphaFoldDB" id="A0A410WZ34"/>
<dbReference type="KEGG" id="pchi:PC41400_19450"/>
<evidence type="ECO:0000313" key="3">
    <source>
        <dbReference type="EMBL" id="MCY9596980.1"/>
    </source>
</evidence>
<accession>A0A410WZ34</accession>
<reference evidence="3 6" key="2">
    <citation type="submission" date="2022-05" db="EMBL/GenBank/DDBJ databases">
        <title>Genome Sequencing of Bee-Associated Microbes.</title>
        <authorList>
            <person name="Dunlap C."/>
        </authorList>
    </citation>
    <scope>NUCLEOTIDE SEQUENCE [LARGE SCALE GENOMIC DNA]</scope>
    <source>
        <strain evidence="3 6">NRRL B-23120</strain>
    </source>
</reference>
<keyword evidence="6" id="KW-1185">Reference proteome</keyword>
<proteinExistence type="inferred from homology"/>
<dbReference type="SUPFAM" id="SSF55961">
    <property type="entry name" value="Bet v1-like"/>
    <property type="match status" value="1"/>
</dbReference>
<evidence type="ECO:0000313" key="6">
    <source>
        <dbReference type="Proteomes" id="UP001527202"/>
    </source>
</evidence>
<dbReference type="Pfam" id="PF08327">
    <property type="entry name" value="AHSA1"/>
    <property type="match status" value="1"/>
</dbReference>
<evidence type="ECO:0000259" key="2">
    <source>
        <dbReference type="Pfam" id="PF08327"/>
    </source>
</evidence>
<name>A0A410WZ34_9BACL</name>
<dbReference type="Gene3D" id="3.30.530.20">
    <property type="match status" value="1"/>
</dbReference>
<organism evidence="4 5">
    <name type="scientific">Paenibacillus chitinolyticus</name>
    <dbReference type="NCBI Taxonomy" id="79263"/>
    <lineage>
        <taxon>Bacteria</taxon>
        <taxon>Bacillati</taxon>
        <taxon>Bacillota</taxon>
        <taxon>Bacilli</taxon>
        <taxon>Bacillales</taxon>
        <taxon>Paenibacillaceae</taxon>
        <taxon>Paenibacillus</taxon>
    </lineage>
</organism>
<dbReference type="GeneID" id="95376974"/>
<gene>
    <name evidence="3" type="ORF">M5X16_14480</name>
    <name evidence="4" type="ORF">PC41400_19450</name>
</gene>
<dbReference type="OrthoDB" id="9803476at2"/>
<dbReference type="CDD" id="cd08899">
    <property type="entry name" value="SRPBCC_CalC_Aha1-like_6"/>
    <property type="match status" value="1"/>
</dbReference>
<dbReference type="InterPro" id="IPR023393">
    <property type="entry name" value="START-like_dom_sf"/>
</dbReference>
<dbReference type="EMBL" id="JAMDMJ010000015">
    <property type="protein sequence ID" value="MCY9596980.1"/>
    <property type="molecule type" value="Genomic_DNA"/>
</dbReference>
<dbReference type="Proteomes" id="UP001527202">
    <property type="component" value="Unassembled WGS sequence"/>
</dbReference>
<evidence type="ECO:0000313" key="5">
    <source>
        <dbReference type="Proteomes" id="UP000288943"/>
    </source>
</evidence>
<feature type="domain" description="Activator of Hsp90 ATPase homologue 1/2-like C-terminal" evidence="2">
    <location>
        <begin position="23"/>
        <end position="125"/>
    </location>
</feature>
<sequence length="166" mass="19317">MLAILEKSPDGYVVRFDRSFGHSAEALWSMLTENDKLSRWFSELEVGELREGGFIRFNMPDGSFEKLDILDLHPPSILEYTWGEDRVRFELYPEPEGCRLVLIEKLQAITAHTPKDLAGWHVCLEVVRLLLDGEEMPSRKEEWELWYEKYTRHVDAFLAEEGGQGN</sequence>
<evidence type="ECO:0000313" key="4">
    <source>
        <dbReference type="EMBL" id="QAV19719.1"/>
    </source>
</evidence>
<dbReference type="RefSeq" id="WP_042227044.1">
    <property type="nucleotide sequence ID" value="NZ_CP026520.1"/>
</dbReference>
<dbReference type="Proteomes" id="UP000288943">
    <property type="component" value="Chromosome"/>
</dbReference>
<dbReference type="InterPro" id="IPR013538">
    <property type="entry name" value="ASHA1/2-like_C"/>
</dbReference>
<evidence type="ECO:0000256" key="1">
    <source>
        <dbReference type="ARBA" id="ARBA00006817"/>
    </source>
</evidence>
<protein>
    <submittedName>
        <fullName evidence="4">Activator of Hsp90 ATPase 1 family protein</fullName>
    </submittedName>
    <submittedName>
        <fullName evidence="3">SRPBCC family protein</fullName>
    </submittedName>
</protein>
<dbReference type="EMBL" id="CP026520">
    <property type="protein sequence ID" value="QAV19719.1"/>
    <property type="molecule type" value="Genomic_DNA"/>
</dbReference>
<comment type="similarity">
    <text evidence="1">Belongs to the AHA1 family.</text>
</comment>
<reference evidence="4 5" key="1">
    <citation type="submission" date="2018-01" db="EMBL/GenBank/DDBJ databases">
        <title>The whole genome sequencing and assembly of Paenibacillus chitinolyticus KCCM 41400 strain.</title>
        <authorList>
            <person name="Kim J.-Y."/>
            <person name="Park M.-K."/>
            <person name="Lee Y.-J."/>
            <person name="Yi H."/>
            <person name="Bahn Y.-S."/>
            <person name="Kim J.F."/>
            <person name="Lee D.-W."/>
        </authorList>
    </citation>
    <scope>NUCLEOTIDE SEQUENCE [LARGE SCALE GENOMIC DNA]</scope>
    <source>
        <strain evidence="4 5">KCCM 41400</strain>
    </source>
</reference>